<dbReference type="PANTHER" id="PTHR44591">
    <property type="entry name" value="STRESS RESPONSE REGULATOR PROTEIN 1"/>
    <property type="match status" value="1"/>
</dbReference>
<sequence length="300" mass="33519">MSENHVLVVDDEAINLMLIEDFLEQENLRLEMFSDPLIAWQRMAEAGSDFSLVVLDRMMPGMDGMEFLRRIKGDGRFADVPVIMQTAASAPEQVREGLEAGAYYYLTKPYAPEALISIVRAALEDRRARASLRSRAARLEEAQKLMLGAEYGFSTLEEISCLVPVLAALCPEPDRVAPGLSDLMVNAVEHGNLGISYREKSLLKWDGDWEAEIRRRLVLPQFVGRRASVRVSREAGAISFRITDQGDGFDWQKFLEFDPERAFDPNGRGIAMARLTSFSRLEYEGRGNIVTASIALPGNA</sequence>
<evidence type="ECO:0000259" key="3">
    <source>
        <dbReference type="PROSITE" id="PS50110"/>
    </source>
</evidence>
<evidence type="ECO:0000313" key="4">
    <source>
        <dbReference type="EMBL" id="OMG56240.1"/>
    </source>
</evidence>
<dbReference type="InterPro" id="IPR011006">
    <property type="entry name" value="CheY-like_superfamily"/>
</dbReference>
<dbReference type="CDD" id="cd17574">
    <property type="entry name" value="REC_OmpR"/>
    <property type="match status" value="1"/>
</dbReference>
<keyword evidence="5" id="KW-1185">Reference proteome</keyword>
<dbReference type="Proteomes" id="UP000187526">
    <property type="component" value="Unassembled WGS sequence"/>
</dbReference>
<name>A0A1R1IC65_9RHOO</name>
<feature type="domain" description="Response regulatory" evidence="3">
    <location>
        <begin position="5"/>
        <end position="123"/>
    </location>
</feature>
<dbReference type="RefSeq" id="WP_076091198.1">
    <property type="nucleotide sequence ID" value="NZ_MTHD01000001.1"/>
</dbReference>
<dbReference type="SUPFAM" id="SSF52172">
    <property type="entry name" value="CheY-like"/>
    <property type="match status" value="1"/>
</dbReference>
<dbReference type="CDD" id="cd16936">
    <property type="entry name" value="HATPase_RsbW-like"/>
    <property type="match status" value="1"/>
</dbReference>
<dbReference type="InterPro" id="IPR001789">
    <property type="entry name" value="Sig_transdc_resp-reg_receiver"/>
</dbReference>
<evidence type="ECO:0000313" key="5">
    <source>
        <dbReference type="Proteomes" id="UP000187526"/>
    </source>
</evidence>
<evidence type="ECO:0000256" key="1">
    <source>
        <dbReference type="ARBA" id="ARBA00022553"/>
    </source>
</evidence>
<evidence type="ECO:0000256" key="2">
    <source>
        <dbReference type="PROSITE-ProRule" id="PRU00169"/>
    </source>
</evidence>
<reference evidence="4 5" key="1">
    <citation type="submission" date="2016-10" db="EMBL/GenBank/DDBJ databases">
        <title>Alkaliphiles isolated from bioreactors.</title>
        <authorList>
            <person name="Salah Z."/>
            <person name="Rout S.P."/>
            <person name="Humphreys P.N."/>
        </authorList>
    </citation>
    <scope>NUCLEOTIDE SEQUENCE [LARGE SCALE GENOMIC DNA]</scope>
    <source>
        <strain evidence="4 5">ZS02</strain>
    </source>
</reference>
<dbReference type="AlphaFoldDB" id="A0A1R1IC65"/>
<proteinExistence type="predicted"/>
<dbReference type="Pfam" id="PF00072">
    <property type="entry name" value="Response_reg"/>
    <property type="match status" value="1"/>
</dbReference>
<dbReference type="SMART" id="SM00448">
    <property type="entry name" value="REC"/>
    <property type="match status" value="1"/>
</dbReference>
<dbReference type="InterPro" id="IPR050595">
    <property type="entry name" value="Bact_response_regulator"/>
</dbReference>
<dbReference type="GO" id="GO:0000160">
    <property type="term" value="P:phosphorelay signal transduction system"/>
    <property type="evidence" value="ECO:0007669"/>
    <property type="project" value="InterPro"/>
</dbReference>
<accession>A0A1R1IC65</accession>
<dbReference type="PANTHER" id="PTHR44591:SF3">
    <property type="entry name" value="RESPONSE REGULATORY DOMAIN-CONTAINING PROTEIN"/>
    <property type="match status" value="1"/>
</dbReference>
<keyword evidence="1 2" id="KW-0597">Phosphoprotein</keyword>
<gene>
    <name evidence="4" type="ORF">BJN45_01000</name>
</gene>
<dbReference type="PROSITE" id="PS50110">
    <property type="entry name" value="RESPONSE_REGULATORY"/>
    <property type="match status" value="1"/>
</dbReference>
<organism evidence="4 5">
    <name type="scientific">Azonexus hydrophilus</name>
    <dbReference type="NCBI Taxonomy" id="418702"/>
    <lineage>
        <taxon>Bacteria</taxon>
        <taxon>Pseudomonadati</taxon>
        <taxon>Pseudomonadota</taxon>
        <taxon>Betaproteobacteria</taxon>
        <taxon>Rhodocyclales</taxon>
        <taxon>Azonexaceae</taxon>
        <taxon>Azonexus</taxon>
    </lineage>
</organism>
<dbReference type="Gene3D" id="3.40.50.2300">
    <property type="match status" value="1"/>
</dbReference>
<comment type="caution">
    <text evidence="4">The sequence shown here is derived from an EMBL/GenBank/DDBJ whole genome shotgun (WGS) entry which is preliminary data.</text>
</comment>
<dbReference type="STRING" id="418702.BJN45_01000"/>
<protein>
    <submittedName>
        <fullName evidence="4">Response regulator receiver protein</fullName>
    </submittedName>
</protein>
<dbReference type="OrthoDB" id="9800897at2"/>
<dbReference type="EMBL" id="MTHD01000001">
    <property type="protein sequence ID" value="OMG56240.1"/>
    <property type="molecule type" value="Genomic_DNA"/>
</dbReference>
<feature type="modified residue" description="4-aspartylphosphate" evidence="2">
    <location>
        <position position="56"/>
    </location>
</feature>